<name>A0A8I6X2C2_HORVV</name>
<evidence type="ECO:0000256" key="1">
    <source>
        <dbReference type="SAM" id="MobiDB-lite"/>
    </source>
</evidence>
<reference evidence="3" key="3">
    <citation type="submission" date="2022-01" db="UniProtKB">
        <authorList>
            <consortium name="EnsemblPlants"/>
        </authorList>
    </citation>
    <scope>IDENTIFICATION</scope>
    <source>
        <strain evidence="3">subsp. vulgare</strain>
    </source>
</reference>
<dbReference type="InterPro" id="IPR024752">
    <property type="entry name" value="Myb/SANT-like_dom"/>
</dbReference>
<feature type="compositionally biased region" description="Basic residues" evidence="1">
    <location>
        <begin position="208"/>
        <end position="227"/>
    </location>
</feature>
<dbReference type="Gramene" id="HORVU.MOREX.r3.2HG0212890.1">
    <property type="protein sequence ID" value="HORVU.MOREX.r3.2HG0212890.1"/>
    <property type="gene ID" value="HORVU.MOREX.r3.2HG0212890"/>
</dbReference>
<accession>A0A8I6X2C2</accession>
<dbReference type="Gramene" id="HORVU.MOREX.r2.2HG0177040.1">
    <property type="protein sequence ID" value="HORVU.MOREX.r2.2HG0177040.1"/>
    <property type="gene ID" value="HORVU.MOREX.r2.2HG0177040"/>
</dbReference>
<organism evidence="3 4">
    <name type="scientific">Hordeum vulgare subsp. vulgare</name>
    <name type="common">Domesticated barley</name>
    <dbReference type="NCBI Taxonomy" id="112509"/>
    <lineage>
        <taxon>Eukaryota</taxon>
        <taxon>Viridiplantae</taxon>
        <taxon>Streptophyta</taxon>
        <taxon>Embryophyta</taxon>
        <taxon>Tracheophyta</taxon>
        <taxon>Spermatophyta</taxon>
        <taxon>Magnoliopsida</taxon>
        <taxon>Liliopsida</taxon>
        <taxon>Poales</taxon>
        <taxon>Poaceae</taxon>
        <taxon>BOP clade</taxon>
        <taxon>Pooideae</taxon>
        <taxon>Triticodae</taxon>
        <taxon>Triticeae</taxon>
        <taxon>Hordeinae</taxon>
        <taxon>Hordeum</taxon>
    </lineage>
</organism>
<dbReference type="Proteomes" id="UP000011116">
    <property type="component" value="Chromosome 2H"/>
</dbReference>
<proteinExistence type="predicted"/>
<dbReference type="PANTHER" id="PTHR47906">
    <property type="entry name" value="OSJNBB0050O03.9 PROTEIN-RELATED"/>
    <property type="match status" value="1"/>
</dbReference>
<keyword evidence="4" id="KW-1185">Reference proteome</keyword>
<dbReference type="AlphaFoldDB" id="A0A8I6X2C2"/>
<evidence type="ECO:0000259" key="2">
    <source>
        <dbReference type="Pfam" id="PF12776"/>
    </source>
</evidence>
<feature type="domain" description="Myb/SANT-like" evidence="2">
    <location>
        <begin position="18"/>
        <end position="102"/>
    </location>
</feature>
<reference evidence="4" key="1">
    <citation type="journal article" date="2012" name="Nature">
        <title>A physical, genetic and functional sequence assembly of the barley genome.</title>
        <authorList>
            <consortium name="The International Barley Genome Sequencing Consortium"/>
            <person name="Mayer K.F."/>
            <person name="Waugh R."/>
            <person name="Brown J.W."/>
            <person name="Schulman A."/>
            <person name="Langridge P."/>
            <person name="Platzer M."/>
            <person name="Fincher G.B."/>
            <person name="Muehlbauer G.J."/>
            <person name="Sato K."/>
            <person name="Close T.J."/>
            <person name="Wise R.P."/>
            <person name="Stein N."/>
        </authorList>
    </citation>
    <scope>NUCLEOTIDE SEQUENCE [LARGE SCALE GENOMIC DNA]</scope>
    <source>
        <strain evidence="4">cv. Morex</strain>
    </source>
</reference>
<feature type="region of interest" description="Disordered" evidence="1">
    <location>
        <begin position="167"/>
        <end position="231"/>
    </location>
</feature>
<sequence>MAKGKVKVDGDEKQRTISWADDQTKFMLDWCIEYMKEQHAGFRFRKHHLMKCADALNRKFAMGVTLSQVDRHFRHYKENWKYIAAAISKSGNVFDAIRCVVTISESEKSCLNDRARRLLSKPIKFYYEMQELFTGTSADGSLAMDQHTCTIDSDDLDSDEGLYDLNSYPQYEGPLEEDSDTLPTTYVPKRPPISVGGDNSSSSTSRVGTKRPRGSRSPTKKPSKTKSRFVESAEEINSTLRSLEQSLIAAAPPQMPQVVDPYASLWQRLEVLPITTDQRITVGVHLSSKDNEGLRSWLCSASDKTFETWVWKFFNKDDI</sequence>
<dbReference type="EnsemblPlants" id="HORVU.MOREX.r3.2HG0212890.1">
    <property type="protein sequence ID" value="HORVU.MOREX.r3.2HG0212890.1"/>
    <property type="gene ID" value="HORVU.MOREX.r3.2HG0212890"/>
</dbReference>
<evidence type="ECO:0000313" key="3">
    <source>
        <dbReference type="EnsemblPlants" id="HORVU.MOREX.r3.2HG0212890.1"/>
    </source>
</evidence>
<dbReference type="Pfam" id="PF12776">
    <property type="entry name" value="Myb_DNA-bind_3"/>
    <property type="match status" value="1"/>
</dbReference>
<protein>
    <recommendedName>
        <fullName evidence="2">Myb/SANT-like domain-containing protein</fullName>
    </recommendedName>
</protein>
<evidence type="ECO:0000313" key="4">
    <source>
        <dbReference type="Proteomes" id="UP000011116"/>
    </source>
</evidence>
<reference evidence="3" key="2">
    <citation type="submission" date="2020-10" db="EMBL/GenBank/DDBJ databases">
        <authorList>
            <person name="Scholz U."/>
            <person name="Mascher M."/>
            <person name="Fiebig A."/>
        </authorList>
    </citation>
    <scope>NUCLEOTIDE SEQUENCE [LARGE SCALE GENOMIC DNA]</scope>
    <source>
        <strain evidence="3">cv. Morex</strain>
    </source>
</reference>
<dbReference type="PANTHER" id="PTHR47906:SF5">
    <property type="entry name" value="OS05G0118600 PROTEIN"/>
    <property type="match status" value="1"/>
</dbReference>